<accession>A0A409YCV1</accession>
<feature type="region of interest" description="Disordered" evidence="1">
    <location>
        <begin position="99"/>
        <end position="223"/>
    </location>
</feature>
<dbReference type="Proteomes" id="UP000284842">
    <property type="component" value="Unassembled WGS sequence"/>
</dbReference>
<proteinExistence type="predicted"/>
<evidence type="ECO:0000256" key="1">
    <source>
        <dbReference type="SAM" id="MobiDB-lite"/>
    </source>
</evidence>
<dbReference type="AlphaFoldDB" id="A0A409YCV1"/>
<feature type="region of interest" description="Disordered" evidence="1">
    <location>
        <begin position="262"/>
        <end position="287"/>
    </location>
</feature>
<feature type="compositionally biased region" description="Polar residues" evidence="1">
    <location>
        <begin position="1"/>
        <end position="13"/>
    </location>
</feature>
<dbReference type="EMBL" id="NHTK01001290">
    <property type="protein sequence ID" value="PPR00828.1"/>
    <property type="molecule type" value="Genomic_DNA"/>
</dbReference>
<reference evidence="2 3" key="1">
    <citation type="journal article" date="2018" name="Evol. Lett.">
        <title>Horizontal gene cluster transfer increased hallucinogenic mushroom diversity.</title>
        <authorList>
            <person name="Reynolds H.T."/>
            <person name="Vijayakumar V."/>
            <person name="Gluck-Thaler E."/>
            <person name="Korotkin H.B."/>
            <person name="Matheny P.B."/>
            <person name="Slot J.C."/>
        </authorList>
    </citation>
    <scope>NUCLEOTIDE SEQUENCE [LARGE SCALE GENOMIC DNA]</scope>
    <source>
        <strain evidence="2 3">2629</strain>
    </source>
</reference>
<feature type="region of interest" description="Disordered" evidence="1">
    <location>
        <begin position="233"/>
        <end position="252"/>
    </location>
</feature>
<feature type="compositionally biased region" description="Low complexity" evidence="1">
    <location>
        <begin position="551"/>
        <end position="562"/>
    </location>
</feature>
<organism evidence="2 3">
    <name type="scientific">Panaeolus cyanescens</name>
    <dbReference type="NCBI Taxonomy" id="181874"/>
    <lineage>
        <taxon>Eukaryota</taxon>
        <taxon>Fungi</taxon>
        <taxon>Dikarya</taxon>
        <taxon>Basidiomycota</taxon>
        <taxon>Agaricomycotina</taxon>
        <taxon>Agaricomycetes</taxon>
        <taxon>Agaricomycetidae</taxon>
        <taxon>Agaricales</taxon>
        <taxon>Agaricineae</taxon>
        <taxon>Galeropsidaceae</taxon>
        <taxon>Panaeolus</taxon>
    </lineage>
</organism>
<feature type="region of interest" description="Disordered" evidence="1">
    <location>
        <begin position="418"/>
        <end position="490"/>
    </location>
</feature>
<comment type="caution">
    <text evidence="2">The sequence shown here is derived from an EMBL/GenBank/DDBJ whole genome shotgun (WGS) entry which is preliminary data.</text>
</comment>
<sequence>MSSSKTFSSNPNGSRAGDTSGPSNSFASSSSSGLESSSVPLDSSVLLPFTAPRQQLPDDTWMDEILHPNRYIPAMSFEDVLNDWSTPAIEAEWEALTSAPKVPTRHEPDAITTSQHSAAAEREEPSQSLLFVPPASPETPSAAVSEALGDGQPAVTGPLASDESPSSSKVLNDITNDISPLNSLSVPLPSPSRIPEKRTLPPRKAKKPIALVDASDPEDDEALDVSVRPVKRRKVEASPAAKEKGKGKAQGETNVKAKMNAKAVTKGKKKVKAGTKRKGKAKVKAANNSKGYPISDEEFALYKPDTNDHRLRHPKPSNTPFRCLIAIHRPQNTTGPSTSRGVLQPCNEVLTSLASAEQHFISVHNVPRNKHADENGISCPWMPCPKTLSGSVMRHVLARHAEPLHMYCARCRKKVSSRNEMRDAHFERTKYSGKEMKDKPNARQKRVQEAKNVHVSRKLRSHPAAALKNDELERGEGETSAGAGNHDGGVVVGEPEAVAIARDVGESTLAPQSVVAPSQGEQDSAWSTSTSEIRRPQVIQYSTKFESTANSSSGVEYSGSSVPLGSANQSSSETSAQQSDDAWTQWVSAELVPTHTTTEPGAISTSQDQHSTVVEGALAESLQLPLANAMLTPPASPEPPSS</sequence>
<feature type="compositionally biased region" description="Low complexity" evidence="1">
    <location>
        <begin position="20"/>
        <end position="40"/>
    </location>
</feature>
<evidence type="ECO:0000313" key="3">
    <source>
        <dbReference type="Proteomes" id="UP000284842"/>
    </source>
</evidence>
<feature type="compositionally biased region" description="Polar residues" evidence="1">
    <location>
        <begin position="511"/>
        <end position="531"/>
    </location>
</feature>
<feature type="region of interest" description="Disordered" evidence="1">
    <location>
        <begin position="1"/>
        <end position="40"/>
    </location>
</feature>
<protein>
    <submittedName>
        <fullName evidence="2">Uncharacterized protein</fullName>
    </submittedName>
</protein>
<feature type="compositionally biased region" description="Basic and acidic residues" evidence="1">
    <location>
        <begin position="468"/>
        <end position="477"/>
    </location>
</feature>
<name>A0A409YCV1_9AGAR</name>
<feature type="compositionally biased region" description="Low complexity" evidence="1">
    <location>
        <begin position="179"/>
        <end position="193"/>
    </location>
</feature>
<evidence type="ECO:0000313" key="2">
    <source>
        <dbReference type="EMBL" id="PPR00828.1"/>
    </source>
</evidence>
<feature type="compositionally biased region" description="Basic and acidic residues" evidence="1">
    <location>
        <begin position="418"/>
        <end position="452"/>
    </location>
</feature>
<keyword evidence="3" id="KW-1185">Reference proteome</keyword>
<feature type="compositionally biased region" description="Polar residues" evidence="1">
    <location>
        <begin position="566"/>
        <end position="587"/>
    </location>
</feature>
<feature type="compositionally biased region" description="Polar residues" evidence="1">
    <location>
        <begin position="594"/>
        <end position="612"/>
    </location>
</feature>
<dbReference type="InParanoid" id="A0A409YCV1"/>
<feature type="region of interest" description="Disordered" evidence="1">
    <location>
        <begin position="511"/>
        <end position="532"/>
    </location>
</feature>
<feature type="compositionally biased region" description="Polar residues" evidence="1">
    <location>
        <begin position="163"/>
        <end position="178"/>
    </location>
</feature>
<feature type="region of interest" description="Disordered" evidence="1">
    <location>
        <begin position="546"/>
        <end position="614"/>
    </location>
</feature>
<gene>
    <name evidence="2" type="ORF">CVT24_000815</name>
</gene>
<feature type="compositionally biased region" description="Basic residues" evidence="1">
    <location>
        <begin position="265"/>
        <end position="283"/>
    </location>
</feature>